<evidence type="ECO:0000313" key="2">
    <source>
        <dbReference type="Proteomes" id="UP000828941"/>
    </source>
</evidence>
<comment type="caution">
    <text evidence="1">The sequence shown here is derived from an EMBL/GenBank/DDBJ whole genome shotgun (WGS) entry which is preliminary data.</text>
</comment>
<dbReference type="Proteomes" id="UP000828941">
    <property type="component" value="Chromosome 3"/>
</dbReference>
<keyword evidence="2" id="KW-1185">Reference proteome</keyword>
<sequence length="110" mass="12542">MLNLINKKKQVKNSSKDEELLIERKRNEGGGASRVKMKEGKASRDLETIKSPGTHRMENHGEVLRFKLVENLGTEECNGKFWNFLGWQFDLATNSTPVESSKNSSQELDF</sequence>
<dbReference type="EMBL" id="CM039428">
    <property type="protein sequence ID" value="KAI4352568.1"/>
    <property type="molecule type" value="Genomic_DNA"/>
</dbReference>
<proteinExistence type="predicted"/>
<reference evidence="1 2" key="1">
    <citation type="journal article" date="2022" name="DNA Res.">
        <title>Chromosomal-level genome assembly of the orchid tree Bauhinia variegata (Leguminosae; Cercidoideae) supports the allotetraploid origin hypothesis of Bauhinia.</title>
        <authorList>
            <person name="Zhong Y."/>
            <person name="Chen Y."/>
            <person name="Zheng D."/>
            <person name="Pang J."/>
            <person name="Liu Y."/>
            <person name="Luo S."/>
            <person name="Meng S."/>
            <person name="Qian L."/>
            <person name="Wei D."/>
            <person name="Dai S."/>
            <person name="Zhou R."/>
        </authorList>
    </citation>
    <scope>NUCLEOTIDE SEQUENCE [LARGE SCALE GENOMIC DNA]</scope>
    <source>
        <strain evidence="1">BV-YZ2020</strain>
    </source>
</reference>
<protein>
    <submittedName>
        <fullName evidence="1">Uncharacterized protein</fullName>
    </submittedName>
</protein>
<accession>A0ACB9PVJ8</accession>
<gene>
    <name evidence="1" type="ORF">L6164_006805</name>
</gene>
<evidence type="ECO:0000313" key="1">
    <source>
        <dbReference type="EMBL" id="KAI4352568.1"/>
    </source>
</evidence>
<organism evidence="1 2">
    <name type="scientific">Bauhinia variegata</name>
    <name type="common">Purple orchid tree</name>
    <name type="synonym">Phanera variegata</name>
    <dbReference type="NCBI Taxonomy" id="167791"/>
    <lineage>
        <taxon>Eukaryota</taxon>
        <taxon>Viridiplantae</taxon>
        <taxon>Streptophyta</taxon>
        <taxon>Embryophyta</taxon>
        <taxon>Tracheophyta</taxon>
        <taxon>Spermatophyta</taxon>
        <taxon>Magnoliopsida</taxon>
        <taxon>eudicotyledons</taxon>
        <taxon>Gunneridae</taxon>
        <taxon>Pentapetalae</taxon>
        <taxon>rosids</taxon>
        <taxon>fabids</taxon>
        <taxon>Fabales</taxon>
        <taxon>Fabaceae</taxon>
        <taxon>Cercidoideae</taxon>
        <taxon>Cercideae</taxon>
        <taxon>Bauhiniinae</taxon>
        <taxon>Bauhinia</taxon>
    </lineage>
</organism>
<name>A0ACB9PVJ8_BAUVA</name>